<dbReference type="InterPro" id="IPR011009">
    <property type="entry name" value="Kinase-like_dom_sf"/>
</dbReference>
<keyword evidence="5 8" id="KW-1133">Transmembrane helix</keyword>
<comment type="subcellular location">
    <subcellularLocation>
        <location evidence="1">Cell membrane</location>
        <topology evidence="1">Single-pass membrane protein</topology>
    </subcellularLocation>
</comment>
<evidence type="ECO:0000256" key="7">
    <source>
        <dbReference type="PROSITE-ProRule" id="PRU10141"/>
    </source>
</evidence>
<dbReference type="Proteomes" id="UP001497457">
    <property type="component" value="Chromosome 18b"/>
</dbReference>
<keyword evidence="3 8" id="KW-0812">Transmembrane</keyword>
<evidence type="ECO:0000313" key="10">
    <source>
        <dbReference type="EMBL" id="CAL4958214.1"/>
    </source>
</evidence>
<sequence length="823" mass="90035">MASPGDIPESIGCLVRLQRLNLSYNTFSGPLPANLSSCVSLLSLDLSRNKLHGRIAHHSNMTSLNYLGLGKNQLEGPIPPELGSIGGLQALILSENNLSGVLPYSLYNLSLLKTFSVTVNMLSGTIPDDIGNRFPNIEFINFSSNRFHGTIPPSVSNLSALATLALTDNNFSGYVPSTLGRLHALIGLYLQQNRLEANDREGWEFVTMLANCSHLQRLVLRDNSFSGKLPSSIANLSTTLKVLDVSGNRISGSIPPNIDNLVGLEILGMFNTSISGVIPQSIGRLKNLGVLGIYNSSLSGLIPLSLGNLTKLNILFAYYGNLEGPIPASLGKLKNLIVLDLSTNRLNGSLSGNIPDSIGNCASLEWLMLDHNSFEGSIPQSLKNLQGLALLNLTMNKLTGNIPDALSSIGGLKQLYLAHNNLSGLIPSGLQNLMSLSKLDLSFNNLQGEVPKGGIFANATYMSIYGNDELCGGTPQLRLTPCYMPVMEKKRKMPKSLLVTLTSIGALVFLVLVLALIWLIHKKLKERQKSQLIPTLEDQYERVSYHALSNGTNGFSKDYLLGQGSYGMVYKCTLHDQNMTIAVKVFNIQQSGSTRSFEAECEALRRVCHRCLVKIITCCSSINHQGQEFKALVFEFMPNGSLNDWLHPKCLKPSNIILTEDLSARVGDFGISRILQQSSSNIVQNSNSTMGIKGSIGYYAEGSLVSTLGDVYSLGILLLEIFMGKSPIDEMFSDSLDLHKFAQDAFPERILEIVDPKIWIHTDANNNTMRSGIQNCMISIVALGISCSKKWPRERKQIQDVVIEMHAIRDSYLKYVRSLVVDH</sequence>
<feature type="transmembrane region" description="Helical" evidence="8">
    <location>
        <begin position="497"/>
        <end position="520"/>
    </location>
</feature>
<dbReference type="Gene3D" id="3.80.10.10">
    <property type="entry name" value="Ribonuclease Inhibitor"/>
    <property type="match status" value="3"/>
</dbReference>
<evidence type="ECO:0000256" key="6">
    <source>
        <dbReference type="ARBA" id="ARBA00023136"/>
    </source>
</evidence>
<dbReference type="SUPFAM" id="SSF52058">
    <property type="entry name" value="L domain-like"/>
    <property type="match status" value="2"/>
</dbReference>
<accession>A0ABC8ZA26</accession>
<dbReference type="SUPFAM" id="SSF56112">
    <property type="entry name" value="Protein kinase-like (PK-like)"/>
    <property type="match status" value="1"/>
</dbReference>
<gene>
    <name evidence="10" type="ORF">URODEC1_LOCUS42986</name>
</gene>
<keyword evidence="6 8" id="KW-0472">Membrane</keyword>
<dbReference type="Pfam" id="PF23598">
    <property type="entry name" value="LRR_14"/>
    <property type="match status" value="1"/>
</dbReference>
<feature type="domain" description="Protein kinase" evidence="9">
    <location>
        <begin position="555"/>
        <end position="813"/>
    </location>
</feature>
<dbReference type="Gene3D" id="1.10.510.10">
    <property type="entry name" value="Transferase(Phosphotransferase) domain 1"/>
    <property type="match status" value="1"/>
</dbReference>
<protein>
    <recommendedName>
        <fullName evidence="9">Protein kinase domain-containing protein</fullName>
    </recommendedName>
</protein>
<dbReference type="GO" id="GO:0005524">
    <property type="term" value="F:ATP binding"/>
    <property type="evidence" value="ECO:0007669"/>
    <property type="project" value="UniProtKB-UniRule"/>
</dbReference>
<dbReference type="InterPro" id="IPR017441">
    <property type="entry name" value="Protein_kinase_ATP_BS"/>
</dbReference>
<keyword evidence="11" id="KW-1185">Reference proteome</keyword>
<dbReference type="PANTHER" id="PTHR27008:SF376">
    <property type="entry name" value="OS01G0152000 PROTEIN"/>
    <property type="match status" value="1"/>
</dbReference>
<dbReference type="PROSITE" id="PS00107">
    <property type="entry name" value="PROTEIN_KINASE_ATP"/>
    <property type="match status" value="1"/>
</dbReference>
<dbReference type="EMBL" id="OZ075128">
    <property type="protein sequence ID" value="CAL4958214.1"/>
    <property type="molecule type" value="Genomic_DNA"/>
</dbReference>
<dbReference type="FunFam" id="3.30.200.20:FF:000432">
    <property type="entry name" value="LRR receptor-like serine/threonine-protein kinase EFR"/>
    <property type="match status" value="1"/>
</dbReference>
<keyword evidence="4" id="KW-0677">Repeat</keyword>
<dbReference type="InterPro" id="IPR003591">
    <property type="entry name" value="Leu-rich_rpt_typical-subtyp"/>
</dbReference>
<dbReference type="PROSITE" id="PS50011">
    <property type="entry name" value="PROTEIN_KINASE_DOM"/>
    <property type="match status" value="1"/>
</dbReference>
<dbReference type="FunFam" id="3.80.10.10:FF:000095">
    <property type="entry name" value="LRR receptor-like serine/threonine-protein kinase GSO1"/>
    <property type="match status" value="2"/>
</dbReference>
<dbReference type="InterPro" id="IPR032675">
    <property type="entry name" value="LRR_dom_sf"/>
</dbReference>
<organism evidence="10 11">
    <name type="scientific">Urochloa decumbens</name>
    <dbReference type="NCBI Taxonomy" id="240449"/>
    <lineage>
        <taxon>Eukaryota</taxon>
        <taxon>Viridiplantae</taxon>
        <taxon>Streptophyta</taxon>
        <taxon>Embryophyta</taxon>
        <taxon>Tracheophyta</taxon>
        <taxon>Spermatophyta</taxon>
        <taxon>Magnoliopsida</taxon>
        <taxon>Liliopsida</taxon>
        <taxon>Poales</taxon>
        <taxon>Poaceae</taxon>
        <taxon>PACMAD clade</taxon>
        <taxon>Panicoideae</taxon>
        <taxon>Panicodae</taxon>
        <taxon>Paniceae</taxon>
        <taxon>Melinidinae</taxon>
        <taxon>Urochloa</taxon>
    </lineage>
</organism>
<dbReference type="Gene3D" id="3.30.200.20">
    <property type="entry name" value="Phosphorylase Kinase, domain 1"/>
    <property type="match status" value="1"/>
</dbReference>
<evidence type="ECO:0000259" key="9">
    <source>
        <dbReference type="PROSITE" id="PS50011"/>
    </source>
</evidence>
<dbReference type="SMART" id="SM00369">
    <property type="entry name" value="LRR_TYP"/>
    <property type="match status" value="7"/>
</dbReference>
<dbReference type="InterPro" id="IPR000719">
    <property type="entry name" value="Prot_kinase_dom"/>
</dbReference>
<evidence type="ECO:0000313" key="11">
    <source>
        <dbReference type="Proteomes" id="UP001497457"/>
    </source>
</evidence>
<dbReference type="GO" id="GO:0005886">
    <property type="term" value="C:plasma membrane"/>
    <property type="evidence" value="ECO:0007669"/>
    <property type="project" value="UniProtKB-SubCell"/>
</dbReference>
<evidence type="ECO:0000256" key="8">
    <source>
        <dbReference type="SAM" id="Phobius"/>
    </source>
</evidence>
<keyword evidence="2" id="KW-0433">Leucine-rich repeat</keyword>
<dbReference type="Pfam" id="PF00560">
    <property type="entry name" value="LRR_1"/>
    <property type="match status" value="3"/>
</dbReference>
<evidence type="ECO:0000256" key="5">
    <source>
        <dbReference type="ARBA" id="ARBA00022989"/>
    </source>
</evidence>
<reference evidence="10" key="1">
    <citation type="submission" date="2024-10" db="EMBL/GenBank/DDBJ databases">
        <authorList>
            <person name="Ryan C."/>
        </authorList>
    </citation>
    <scope>NUCLEOTIDE SEQUENCE [LARGE SCALE GENOMIC DNA]</scope>
</reference>
<evidence type="ECO:0000256" key="1">
    <source>
        <dbReference type="ARBA" id="ARBA00004162"/>
    </source>
</evidence>
<dbReference type="PANTHER" id="PTHR27008">
    <property type="entry name" value="OS04G0122200 PROTEIN"/>
    <property type="match status" value="1"/>
</dbReference>
<dbReference type="Pfam" id="PF13855">
    <property type="entry name" value="LRR_8"/>
    <property type="match status" value="1"/>
</dbReference>
<keyword evidence="7" id="KW-0547">Nucleotide-binding</keyword>
<feature type="binding site" evidence="7">
    <location>
        <position position="584"/>
    </location>
    <ligand>
        <name>ATP</name>
        <dbReference type="ChEBI" id="CHEBI:30616"/>
    </ligand>
</feature>
<dbReference type="InterPro" id="IPR055414">
    <property type="entry name" value="LRR_R13L4/SHOC2-like"/>
</dbReference>
<name>A0ABC8ZA26_9POAL</name>
<evidence type="ECO:0000256" key="2">
    <source>
        <dbReference type="ARBA" id="ARBA00022614"/>
    </source>
</evidence>
<evidence type="ECO:0000256" key="4">
    <source>
        <dbReference type="ARBA" id="ARBA00022737"/>
    </source>
</evidence>
<dbReference type="Pfam" id="PF00069">
    <property type="entry name" value="Pkinase"/>
    <property type="match status" value="2"/>
</dbReference>
<proteinExistence type="predicted"/>
<keyword evidence="7" id="KW-0067">ATP-binding</keyword>
<dbReference type="InterPro" id="IPR051809">
    <property type="entry name" value="Plant_receptor-like_S/T_kinase"/>
</dbReference>
<dbReference type="AlphaFoldDB" id="A0ABC8ZA26"/>
<dbReference type="PRINTS" id="PR00019">
    <property type="entry name" value="LEURICHRPT"/>
</dbReference>
<evidence type="ECO:0000256" key="3">
    <source>
        <dbReference type="ARBA" id="ARBA00022692"/>
    </source>
</evidence>
<dbReference type="InterPro" id="IPR001611">
    <property type="entry name" value="Leu-rich_rpt"/>
</dbReference>